<comment type="caution">
    <text evidence="1">The sequence shown here is derived from an EMBL/GenBank/DDBJ whole genome shotgun (WGS) entry which is preliminary data.</text>
</comment>
<name>A0A9N9NQQ1_9GLOM</name>
<feature type="non-terminal residue" evidence="1">
    <location>
        <position position="60"/>
    </location>
</feature>
<proteinExistence type="predicted"/>
<reference evidence="1" key="1">
    <citation type="submission" date="2021-06" db="EMBL/GenBank/DDBJ databases">
        <authorList>
            <person name="Kallberg Y."/>
            <person name="Tangrot J."/>
            <person name="Rosling A."/>
        </authorList>
    </citation>
    <scope>NUCLEOTIDE SEQUENCE</scope>
    <source>
        <strain evidence="1">UK204</strain>
    </source>
</reference>
<evidence type="ECO:0000313" key="2">
    <source>
        <dbReference type="Proteomes" id="UP000789570"/>
    </source>
</evidence>
<keyword evidence="2" id="KW-1185">Reference proteome</keyword>
<sequence>PIAAEKFIHIDNETSIGPLSDKEIIDAIISNPEKNDIEEEKESAKINIITNKEDLNSLEK</sequence>
<dbReference type="AlphaFoldDB" id="A0A9N9NQQ1"/>
<accession>A0A9N9NQQ1</accession>
<evidence type="ECO:0000313" key="1">
    <source>
        <dbReference type="EMBL" id="CAG8749412.1"/>
    </source>
</evidence>
<dbReference type="EMBL" id="CAJVPQ010017810">
    <property type="protein sequence ID" value="CAG8749412.1"/>
    <property type="molecule type" value="Genomic_DNA"/>
</dbReference>
<organism evidence="1 2">
    <name type="scientific">Funneliformis caledonium</name>
    <dbReference type="NCBI Taxonomy" id="1117310"/>
    <lineage>
        <taxon>Eukaryota</taxon>
        <taxon>Fungi</taxon>
        <taxon>Fungi incertae sedis</taxon>
        <taxon>Mucoromycota</taxon>
        <taxon>Glomeromycotina</taxon>
        <taxon>Glomeromycetes</taxon>
        <taxon>Glomerales</taxon>
        <taxon>Glomeraceae</taxon>
        <taxon>Funneliformis</taxon>
    </lineage>
</organism>
<feature type="non-terminal residue" evidence="1">
    <location>
        <position position="1"/>
    </location>
</feature>
<gene>
    <name evidence="1" type="ORF">FCALED_LOCUS16199</name>
</gene>
<dbReference type="Proteomes" id="UP000789570">
    <property type="component" value="Unassembled WGS sequence"/>
</dbReference>
<protein>
    <submittedName>
        <fullName evidence="1">10903_t:CDS:1</fullName>
    </submittedName>
</protein>